<feature type="region of interest" description="Disordered" evidence="1">
    <location>
        <begin position="1"/>
        <end position="174"/>
    </location>
</feature>
<comment type="caution">
    <text evidence="2">The sequence shown here is derived from an EMBL/GenBank/DDBJ whole genome shotgun (WGS) entry which is preliminary data.</text>
</comment>
<protein>
    <submittedName>
        <fullName evidence="2">Dentin sialophosphoprotein-like protein</fullName>
    </submittedName>
</protein>
<gene>
    <name evidence="2" type="ORF">M0812_23452</name>
</gene>
<reference evidence="2" key="1">
    <citation type="submission" date="2022-08" db="EMBL/GenBank/DDBJ databases">
        <title>Novel sulphate-reducing endosymbionts in the free-living metamonad Anaeramoeba.</title>
        <authorList>
            <person name="Jerlstrom-Hultqvist J."/>
            <person name="Cepicka I."/>
            <person name="Gallot-Lavallee L."/>
            <person name="Salas-Leiva D."/>
            <person name="Curtis B.A."/>
            <person name="Zahonova K."/>
            <person name="Pipaliya S."/>
            <person name="Dacks J."/>
            <person name="Roger A.J."/>
        </authorList>
    </citation>
    <scope>NUCLEOTIDE SEQUENCE</scope>
    <source>
        <strain evidence="2">Busselton2</strain>
    </source>
</reference>
<evidence type="ECO:0000313" key="3">
    <source>
        <dbReference type="Proteomes" id="UP001146793"/>
    </source>
</evidence>
<feature type="compositionally biased region" description="Polar residues" evidence="1">
    <location>
        <begin position="86"/>
        <end position="98"/>
    </location>
</feature>
<organism evidence="2 3">
    <name type="scientific">Anaeramoeba flamelloides</name>
    <dbReference type="NCBI Taxonomy" id="1746091"/>
    <lineage>
        <taxon>Eukaryota</taxon>
        <taxon>Metamonada</taxon>
        <taxon>Anaeramoebidae</taxon>
        <taxon>Anaeramoeba</taxon>
    </lineage>
</organism>
<feature type="compositionally biased region" description="Polar residues" evidence="1">
    <location>
        <begin position="1"/>
        <end position="11"/>
    </location>
</feature>
<feature type="compositionally biased region" description="Basic residues" evidence="1">
    <location>
        <begin position="34"/>
        <end position="85"/>
    </location>
</feature>
<proteinExistence type="predicted"/>
<evidence type="ECO:0000313" key="2">
    <source>
        <dbReference type="EMBL" id="KAJ3430445.1"/>
    </source>
</evidence>
<name>A0AAV7YNA1_9EUKA</name>
<dbReference type="EMBL" id="JANTQA010000051">
    <property type="protein sequence ID" value="KAJ3430445.1"/>
    <property type="molecule type" value="Genomic_DNA"/>
</dbReference>
<dbReference type="Proteomes" id="UP001146793">
    <property type="component" value="Unassembled WGS sequence"/>
</dbReference>
<feature type="compositionally biased region" description="Basic and acidic residues" evidence="1">
    <location>
        <begin position="15"/>
        <end position="27"/>
    </location>
</feature>
<dbReference type="AlphaFoldDB" id="A0AAV7YNA1"/>
<feature type="compositionally biased region" description="Low complexity" evidence="1">
    <location>
        <begin position="99"/>
        <end position="118"/>
    </location>
</feature>
<accession>A0AAV7YNA1</accession>
<evidence type="ECO:0000256" key="1">
    <source>
        <dbReference type="SAM" id="MobiDB-lite"/>
    </source>
</evidence>
<sequence>MTFTVESLSDSSSEENTKPLHKNEKVKNPPQATNRKKKIQQKKKNQNKNQKKNNNKNQNKNHNKNQNKNGRNAKNRGKLRNKQKSKVQSSNDQKTTNNSPSESSSDTSSESSSDSEFSGITFKSKSKSKGEPKPNVEIIQAPILENPLFKNRKRNQNSTNEDDLGQTKKKTKRNYYQIRNSKQLRKEFEKINNKVYEINRDNLSSKSQNLKRENDILKLGGTVTKYTTPYPIMLKRIQKQKKQDERHNQIRAQFGDVIEKRETFNQKQIKKRKQKKYQRFINFKKNEPKSKKRLGIRTNSFGVVKVNPKQF</sequence>